<dbReference type="InterPro" id="IPR039422">
    <property type="entry name" value="MarR/SlyA-like"/>
</dbReference>
<dbReference type="PANTHER" id="PTHR33164">
    <property type="entry name" value="TRANSCRIPTIONAL REGULATOR, MARR FAMILY"/>
    <property type="match status" value="1"/>
</dbReference>
<dbReference type="PANTHER" id="PTHR33164:SF102">
    <property type="entry name" value="TRANSCRIPTIONAL REGULATORY PROTEIN"/>
    <property type="match status" value="1"/>
</dbReference>
<evidence type="ECO:0000313" key="6">
    <source>
        <dbReference type="EMBL" id="GGB42129.1"/>
    </source>
</evidence>
<dbReference type="Gene3D" id="1.10.10.10">
    <property type="entry name" value="Winged helix-like DNA-binding domain superfamily/Winged helix DNA-binding domain"/>
    <property type="match status" value="1"/>
</dbReference>
<gene>
    <name evidence="6" type="primary">mucS</name>
    <name evidence="6" type="ORF">GCM10011505_24430</name>
</gene>
<dbReference type="PROSITE" id="PS01117">
    <property type="entry name" value="HTH_MARR_1"/>
    <property type="match status" value="1"/>
</dbReference>
<dbReference type="SMART" id="SM00347">
    <property type="entry name" value="HTH_MARR"/>
    <property type="match status" value="1"/>
</dbReference>
<dbReference type="InterPro" id="IPR036390">
    <property type="entry name" value="WH_DNA-bd_sf"/>
</dbReference>
<dbReference type="EMBL" id="BMDZ01000026">
    <property type="protein sequence ID" value="GGB42129.1"/>
    <property type="molecule type" value="Genomic_DNA"/>
</dbReference>
<evidence type="ECO:0000256" key="3">
    <source>
        <dbReference type="ARBA" id="ARBA00023163"/>
    </source>
</evidence>
<dbReference type="InterPro" id="IPR036388">
    <property type="entry name" value="WH-like_DNA-bd_sf"/>
</dbReference>
<dbReference type="Pfam" id="PF13463">
    <property type="entry name" value="HTH_27"/>
    <property type="match status" value="1"/>
</dbReference>
<protein>
    <submittedName>
        <fullName evidence="6">MarR family transcriptional regulator</fullName>
    </submittedName>
</protein>
<dbReference type="InterPro" id="IPR000835">
    <property type="entry name" value="HTH_MarR-typ"/>
</dbReference>
<keyword evidence="3" id="KW-0804">Transcription</keyword>
<evidence type="ECO:0000256" key="4">
    <source>
        <dbReference type="SAM" id="MobiDB-lite"/>
    </source>
</evidence>
<comment type="caution">
    <text evidence="6">The sequence shown here is derived from an EMBL/GenBank/DDBJ whole genome shotgun (WGS) entry which is preliminary data.</text>
</comment>
<reference evidence="7" key="1">
    <citation type="journal article" date="2019" name="Int. J. Syst. Evol. Microbiol.">
        <title>The Global Catalogue of Microorganisms (GCM) 10K type strain sequencing project: providing services to taxonomists for standard genome sequencing and annotation.</title>
        <authorList>
            <consortium name="The Broad Institute Genomics Platform"/>
            <consortium name="The Broad Institute Genome Sequencing Center for Infectious Disease"/>
            <person name="Wu L."/>
            <person name="Ma J."/>
        </authorList>
    </citation>
    <scope>NUCLEOTIDE SEQUENCE [LARGE SCALE GENOMIC DNA]</scope>
    <source>
        <strain evidence="7">CGMCC 1.10188</strain>
    </source>
</reference>
<proteinExistence type="predicted"/>
<name>A0ABQ1IJC1_9PROT</name>
<keyword evidence="2" id="KW-0238">DNA-binding</keyword>
<feature type="region of interest" description="Disordered" evidence="4">
    <location>
        <begin position="1"/>
        <end position="44"/>
    </location>
</feature>
<evidence type="ECO:0000259" key="5">
    <source>
        <dbReference type="PROSITE" id="PS50995"/>
    </source>
</evidence>
<evidence type="ECO:0000313" key="7">
    <source>
        <dbReference type="Proteomes" id="UP000603352"/>
    </source>
</evidence>
<evidence type="ECO:0000256" key="1">
    <source>
        <dbReference type="ARBA" id="ARBA00023015"/>
    </source>
</evidence>
<organism evidence="6 7">
    <name type="scientific">Tistrella bauzanensis</name>
    <dbReference type="NCBI Taxonomy" id="657419"/>
    <lineage>
        <taxon>Bacteria</taxon>
        <taxon>Pseudomonadati</taxon>
        <taxon>Pseudomonadota</taxon>
        <taxon>Alphaproteobacteria</taxon>
        <taxon>Geminicoccales</taxon>
        <taxon>Geminicoccaceae</taxon>
        <taxon>Tistrella</taxon>
    </lineage>
</organism>
<evidence type="ECO:0000256" key="2">
    <source>
        <dbReference type="ARBA" id="ARBA00023125"/>
    </source>
</evidence>
<dbReference type="Proteomes" id="UP000603352">
    <property type="component" value="Unassembled WGS sequence"/>
</dbReference>
<dbReference type="InterPro" id="IPR023187">
    <property type="entry name" value="Tscrpt_reg_MarR-type_CS"/>
</dbReference>
<accession>A0ABQ1IJC1</accession>
<keyword evidence="7" id="KW-1185">Reference proteome</keyword>
<dbReference type="SUPFAM" id="SSF46785">
    <property type="entry name" value="Winged helix' DNA-binding domain"/>
    <property type="match status" value="1"/>
</dbReference>
<sequence length="197" mass="22427">MAAAPSTDRRDAVCSPRGPLGVRQPGRDGPSGPFAVQHPPGNAEDTVRQSYLETIRLIERLHRRFLDVIKAELDRLGINDINNVQALILSNIGEEQLTIGELTVRGYYLGSNVSYNVKKLVENDYLEQERSPHDKRAMRIRLTRKGRELCDRVSELYERNCAALEKGVMEEVALAEVNESLRTLERVWSDYINYGRF</sequence>
<dbReference type="PROSITE" id="PS50995">
    <property type="entry name" value="HTH_MARR_2"/>
    <property type="match status" value="1"/>
</dbReference>
<feature type="domain" description="HTH marR-type" evidence="5">
    <location>
        <begin position="51"/>
        <end position="189"/>
    </location>
</feature>
<keyword evidence="1" id="KW-0805">Transcription regulation</keyword>